<reference evidence="1" key="1">
    <citation type="submission" date="2020-07" db="EMBL/GenBank/DDBJ databases">
        <title>The High-quality genome of the commercially important snow crab, Chionoecetes opilio.</title>
        <authorList>
            <person name="Jeong J.-H."/>
            <person name="Ryu S."/>
        </authorList>
    </citation>
    <scope>NUCLEOTIDE SEQUENCE</scope>
    <source>
        <strain evidence="1">MADBK_172401_WGS</strain>
        <tissue evidence="1">Digestive gland</tissue>
    </source>
</reference>
<name>A0A8J4Y4E2_CHIOP</name>
<gene>
    <name evidence="1" type="ORF">GWK47_046760</name>
</gene>
<sequence>MGLHNLEEELALFLVFGQPEVEGLEATPCSAVSLTTRSPSIRRQASTYDSSSCHFRGLADRKSVMISRASKRQREFFVAKEGSVAAGTCDDGRFIRLAGSSALLVENGLYNCLFVGDGGKPSCPDQPSNPASPSPAGKKEFLVFRNGHQSEGVGVGDVQKDPEMEEPVFLSSSSALFKQSPNGGWDQDIYQTTKCSMRNLLAEYTQWLQNKEFKSEIARLWPPLETTAESEWR</sequence>
<evidence type="ECO:0000313" key="1">
    <source>
        <dbReference type="EMBL" id="KAG0721283.1"/>
    </source>
</evidence>
<dbReference type="EMBL" id="JACEEZ010011420">
    <property type="protein sequence ID" value="KAG0721283.1"/>
    <property type="molecule type" value="Genomic_DNA"/>
</dbReference>
<comment type="caution">
    <text evidence="1">The sequence shown here is derived from an EMBL/GenBank/DDBJ whole genome shotgun (WGS) entry which is preliminary data.</text>
</comment>
<accession>A0A8J4Y4E2</accession>
<keyword evidence="2" id="KW-1185">Reference proteome</keyword>
<evidence type="ECO:0000313" key="2">
    <source>
        <dbReference type="Proteomes" id="UP000770661"/>
    </source>
</evidence>
<dbReference type="Proteomes" id="UP000770661">
    <property type="component" value="Unassembled WGS sequence"/>
</dbReference>
<organism evidence="1 2">
    <name type="scientific">Chionoecetes opilio</name>
    <name type="common">Atlantic snow crab</name>
    <name type="synonym">Cancer opilio</name>
    <dbReference type="NCBI Taxonomy" id="41210"/>
    <lineage>
        <taxon>Eukaryota</taxon>
        <taxon>Metazoa</taxon>
        <taxon>Ecdysozoa</taxon>
        <taxon>Arthropoda</taxon>
        <taxon>Crustacea</taxon>
        <taxon>Multicrustacea</taxon>
        <taxon>Malacostraca</taxon>
        <taxon>Eumalacostraca</taxon>
        <taxon>Eucarida</taxon>
        <taxon>Decapoda</taxon>
        <taxon>Pleocyemata</taxon>
        <taxon>Brachyura</taxon>
        <taxon>Eubrachyura</taxon>
        <taxon>Majoidea</taxon>
        <taxon>Majidae</taxon>
        <taxon>Chionoecetes</taxon>
    </lineage>
</organism>
<proteinExistence type="predicted"/>
<dbReference type="AlphaFoldDB" id="A0A8J4Y4E2"/>
<protein>
    <submittedName>
        <fullName evidence="1">Uncharacterized protein</fullName>
    </submittedName>
</protein>